<evidence type="ECO:0000259" key="3">
    <source>
        <dbReference type="SMART" id="SM00228"/>
    </source>
</evidence>
<dbReference type="SMART" id="SM00228">
    <property type="entry name" value="PDZ"/>
    <property type="match status" value="1"/>
</dbReference>
<gene>
    <name evidence="4" type="ORF">ENJ51_07655</name>
</gene>
<dbReference type="InterPro" id="IPR036034">
    <property type="entry name" value="PDZ_sf"/>
</dbReference>
<dbReference type="InterPro" id="IPR001478">
    <property type="entry name" value="PDZ"/>
</dbReference>
<proteinExistence type="predicted"/>
<sequence length="282" mass="30765">MKNSAKLLLAMTTLIMAASTPAEQSGFITPEQSASLLKKTSTIATANKEIPSVGAKVGYLGMGFDTVPLAIRAHLPATIGKQQGLIVTRFADNSPAADDGIKVHDVLLSYDGQPIGKPSVFVQVIRMDKPGRKVKFTLLRQGQILTVPVTMGAQKKRITAKPKRQAHSPLLSQQRVSKAPPNANYKGLAIRKISNDIYDASIGFIGQDGKPTRRSYKGNRMQILQQIMQAKDLPPQARQQLLFAVQPRQKQNSGWSGMPNMPFGNSNGNGFNPNQFFKGWGW</sequence>
<comment type="caution">
    <text evidence="4">The sequence shown here is derived from an EMBL/GenBank/DDBJ whole genome shotgun (WGS) entry which is preliminary data.</text>
</comment>
<protein>
    <submittedName>
        <fullName evidence="4">PDZ domain-containing protein</fullName>
    </submittedName>
</protein>
<dbReference type="SUPFAM" id="SSF50156">
    <property type="entry name" value="PDZ domain-like"/>
    <property type="match status" value="1"/>
</dbReference>
<dbReference type="Proteomes" id="UP000885750">
    <property type="component" value="Unassembled WGS sequence"/>
</dbReference>
<dbReference type="AlphaFoldDB" id="A0A7V2T337"/>
<feature type="chain" id="PRO_5031343437" evidence="2">
    <location>
        <begin position="25"/>
        <end position="282"/>
    </location>
</feature>
<dbReference type="CDD" id="cd06779">
    <property type="entry name" value="cpPDZ_Deg_HtrA-like"/>
    <property type="match status" value="1"/>
</dbReference>
<evidence type="ECO:0000313" key="4">
    <source>
        <dbReference type="EMBL" id="HFC92673.1"/>
    </source>
</evidence>
<dbReference type="EMBL" id="DRMS01000286">
    <property type="protein sequence ID" value="HFC92673.1"/>
    <property type="molecule type" value="Genomic_DNA"/>
</dbReference>
<feature type="signal peptide" evidence="2">
    <location>
        <begin position="1"/>
        <end position="24"/>
    </location>
</feature>
<name>A0A7V2T337_LEUMU</name>
<keyword evidence="2" id="KW-0732">Signal</keyword>
<feature type="domain" description="PDZ" evidence="3">
    <location>
        <begin position="73"/>
        <end position="142"/>
    </location>
</feature>
<feature type="region of interest" description="Disordered" evidence="1">
    <location>
        <begin position="158"/>
        <end position="179"/>
    </location>
</feature>
<evidence type="ECO:0000256" key="1">
    <source>
        <dbReference type="SAM" id="MobiDB-lite"/>
    </source>
</evidence>
<evidence type="ECO:0000256" key="2">
    <source>
        <dbReference type="SAM" id="SignalP"/>
    </source>
</evidence>
<reference evidence="4" key="1">
    <citation type="journal article" date="2020" name="mSystems">
        <title>Genome- and Community-Level Interaction Insights into Carbon Utilization and Element Cycling Functions of Hydrothermarchaeota in Hydrothermal Sediment.</title>
        <authorList>
            <person name="Zhou Z."/>
            <person name="Liu Y."/>
            <person name="Xu W."/>
            <person name="Pan J."/>
            <person name="Luo Z.H."/>
            <person name="Li M."/>
        </authorList>
    </citation>
    <scope>NUCLEOTIDE SEQUENCE [LARGE SCALE GENOMIC DNA]</scope>
    <source>
        <strain evidence="4">HyVt-493</strain>
    </source>
</reference>
<dbReference type="Gene3D" id="2.30.42.10">
    <property type="match status" value="1"/>
</dbReference>
<accession>A0A7V2T337</accession>
<organism evidence="4">
    <name type="scientific">Leucothrix mucor</name>
    <dbReference type="NCBI Taxonomy" id="45248"/>
    <lineage>
        <taxon>Bacteria</taxon>
        <taxon>Pseudomonadati</taxon>
        <taxon>Pseudomonadota</taxon>
        <taxon>Gammaproteobacteria</taxon>
        <taxon>Thiotrichales</taxon>
        <taxon>Thiotrichaceae</taxon>
        <taxon>Leucothrix</taxon>
    </lineage>
</organism>
<dbReference type="Pfam" id="PF13180">
    <property type="entry name" value="PDZ_2"/>
    <property type="match status" value="1"/>
</dbReference>